<dbReference type="InterPro" id="IPR009061">
    <property type="entry name" value="DNA-bd_dom_put_sf"/>
</dbReference>
<dbReference type="AlphaFoldDB" id="A0AAX3EBJ4"/>
<name>A0AAX3EBJ4_9EURY</name>
<dbReference type="GeneID" id="76730375"/>
<keyword evidence="1" id="KW-0175">Coiled coil</keyword>
<evidence type="ECO:0008006" key="5">
    <source>
        <dbReference type="Google" id="ProtNLM"/>
    </source>
</evidence>
<proteinExistence type="predicted"/>
<dbReference type="Gene3D" id="1.10.1660.10">
    <property type="match status" value="1"/>
</dbReference>
<dbReference type="GeneID" id="4846219"/>
<accession>A0AAX3EBJ4</accession>
<protein>
    <recommendedName>
        <fullName evidence="5">MerR HTH family regulatory protein</fullName>
    </recommendedName>
</protein>
<gene>
    <name evidence="3" type="ORF">OH143_05745</name>
</gene>
<reference evidence="3" key="1">
    <citation type="submission" date="2022-10" db="EMBL/GenBank/DDBJ databases">
        <title>Complete genome of Methanoculleus submarinus DSM 15122.</title>
        <authorList>
            <person name="Chen S.-C."/>
            <person name="Lai S.-J."/>
            <person name="You Y.-T."/>
        </authorList>
    </citation>
    <scope>NUCLEOTIDE SEQUENCE</scope>
    <source>
        <strain evidence="3">DSM 15122</strain>
    </source>
</reference>
<keyword evidence="4" id="KW-1185">Reference proteome</keyword>
<dbReference type="Proteomes" id="UP001156196">
    <property type="component" value="Chromosome"/>
</dbReference>
<evidence type="ECO:0000313" key="3">
    <source>
        <dbReference type="EMBL" id="UYU19593.1"/>
    </source>
</evidence>
<feature type="region of interest" description="Disordered" evidence="2">
    <location>
        <begin position="76"/>
        <end position="100"/>
    </location>
</feature>
<organism evidence="3 4">
    <name type="scientific">Methanoculleus submarinus</name>
    <dbReference type="NCBI Taxonomy" id="204050"/>
    <lineage>
        <taxon>Archaea</taxon>
        <taxon>Methanobacteriati</taxon>
        <taxon>Methanobacteriota</taxon>
        <taxon>Stenosarchaea group</taxon>
        <taxon>Methanomicrobia</taxon>
        <taxon>Methanomicrobiales</taxon>
        <taxon>Methanomicrobiaceae</taxon>
        <taxon>Methanoculleus</taxon>
    </lineage>
</organism>
<sequence length="209" mass="23921">MKWAGAEDGSMHEKELKIGDIAHLTGLSEQDVRALIQTYDSLFTYRTIGRARLFPQKAVKIVRELAELSGRGLSPDEIAEEVKSGRKPAAPEEPAEEFDRDAAPLPPEVVIELQVMRDTLARQERRIVRLVEELERERELRVEEADRLRKAVDDLEERLSVQQEQLALVAEWVDYFDRQMDEVTRPVLDRFRRTVAKKSDSGQSPGRSG</sequence>
<dbReference type="EMBL" id="CP109831">
    <property type="protein sequence ID" value="UYU19593.1"/>
    <property type="molecule type" value="Genomic_DNA"/>
</dbReference>
<dbReference type="SUPFAM" id="SSF46955">
    <property type="entry name" value="Putative DNA-binding domain"/>
    <property type="match status" value="1"/>
</dbReference>
<evidence type="ECO:0000256" key="2">
    <source>
        <dbReference type="SAM" id="MobiDB-lite"/>
    </source>
</evidence>
<dbReference type="RefSeq" id="WP_011845124.1">
    <property type="nucleotide sequence ID" value="NZ_CP109831.1"/>
</dbReference>
<feature type="coiled-coil region" evidence="1">
    <location>
        <begin position="113"/>
        <end position="165"/>
    </location>
</feature>
<evidence type="ECO:0000313" key="4">
    <source>
        <dbReference type="Proteomes" id="UP001156196"/>
    </source>
</evidence>
<dbReference type="KEGG" id="msum:OH143_05745"/>
<evidence type="ECO:0000256" key="1">
    <source>
        <dbReference type="SAM" id="Coils"/>
    </source>
</evidence>